<evidence type="ECO:0000256" key="9">
    <source>
        <dbReference type="ARBA" id="ARBA00023136"/>
    </source>
</evidence>
<feature type="transmembrane region" description="Helical" evidence="14">
    <location>
        <begin position="45"/>
        <end position="63"/>
    </location>
</feature>
<dbReference type="InterPro" id="IPR051562">
    <property type="entry name" value="Ascorbate-PTS_EIIC"/>
</dbReference>
<feature type="transmembrane region" description="Helical" evidence="14">
    <location>
        <begin position="97"/>
        <end position="116"/>
    </location>
</feature>
<dbReference type="InterPro" id="IPR004703">
    <property type="entry name" value="PTS_sugar-sp_permease"/>
</dbReference>
<keyword evidence="7 14" id="KW-0812">Transmembrane</keyword>
<accession>A0AB38A797</accession>
<evidence type="ECO:0000256" key="2">
    <source>
        <dbReference type="ARBA" id="ARBA00011738"/>
    </source>
</evidence>
<feature type="transmembrane region" description="Helical" evidence="14">
    <location>
        <begin position="123"/>
        <end position="144"/>
    </location>
</feature>
<keyword evidence="6" id="KW-0598">Phosphotransferase system</keyword>
<dbReference type="RefSeq" id="WP_002564222.1">
    <property type="nucleotide sequence ID" value="NZ_CALJSN010000009.1"/>
</dbReference>
<comment type="subcellular location">
    <subcellularLocation>
        <location evidence="1">Cell membrane</location>
        <topology evidence="1">Multi-pass membrane protein</topology>
    </subcellularLocation>
</comment>
<dbReference type="GO" id="GO:0009401">
    <property type="term" value="P:phosphoenolpyruvate-dependent sugar phosphotransferase system"/>
    <property type="evidence" value="ECO:0007669"/>
    <property type="project" value="UniProtKB-KW"/>
</dbReference>
<evidence type="ECO:0000256" key="6">
    <source>
        <dbReference type="ARBA" id="ARBA00022683"/>
    </source>
</evidence>
<evidence type="ECO:0000256" key="5">
    <source>
        <dbReference type="ARBA" id="ARBA00022597"/>
    </source>
</evidence>
<evidence type="ECO:0000256" key="8">
    <source>
        <dbReference type="ARBA" id="ARBA00022989"/>
    </source>
</evidence>
<organism evidence="15 16">
    <name type="scientific">Atopobium minutum</name>
    <dbReference type="NCBI Taxonomy" id="1381"/>
    <lineage>
        <taxon>Bacteria</taxon>
        <taxon>Bacillati</taxon>
        <taxon>Actinomycetota</taxon>
        <taxon>Coriobacteriia</taxon>
        <taxon>Coriobacteriales</taxon>
        <taxon>Atopobiaceae</taxon>
        <taxon>Atopobium</taxon>
    </lineage>
</organism>
<evidence type="ECO:0000256" key="10">
    <source>
        <dbReference type="ARBA" id="ARBA00037387"/>
    </source>
</evidence>
<keyword evidence="3" id="KW-0813">Transport</keyword>
<evidence type="ECO:0000313" key="16">
    <source>
        <dbReference type="Proteomes" id="UP000183687"/>
    </source>
</evidence>
<dbReference type="NCBIfam" id="NF006920">
    <property type="entry name" value="PRK09410.1-2"/>
    <property type="match status" value="1"/>
</dbReference>
<evidence type="ECO:0000256" key="1">
    <source>
        <dbReference type="ARBA" id="ARBA00004651"/>
    </source>
</evidence>
<gene>
    <name evidence="15" type="ORF">SAMN04489746_1134</name>
</gene>
<evidence type="ECO:0000256" key="11">
    <source>
        <dbReference type="ARBA" id="ARBA00038218"/>
    </source>
</evidence>
<feature type="transmembrane region" description="Helical" evidence="14">
    <location>
        <begin position="375"/>
        <end position="396"/>
    </location>
</feature>
<feature type="transmembrane region" description="Helical" evidence="14">
    <location>
        <begin position="150"/>
        <end position="171"/>
    </location>
</feature>
<comment type="caution">
    <text evidence="15">The sequence shown here is derived from an EMBL/GenBank/DDBJ whole genome shotgun (WGS) entry which is preliminary data.</text>
</comment>
<evidence type="ECO:0000256" key="4">
    <source>
        <dbReference type="ARBA" id="ARBA00022475"/>
    </source>
</evidence>
<name>A0AB38A797_9ACTN</name>
<reference evidence="15 16" key="1">
    <citation type="submission" date="2016-10" db="EMBL/GenBank/DDBJ databases">
        <authorList>
            <person name="Varghese N."/>
            <person name="Submissions S."/>
        </authorList>
    </citation>
    <scope>NUCLEOTIDE SEQUENCE [LARGE SCALE GENOMIC DNA]</scope>
    <source>
        <strain evidence="15 16">DSM 20586</strain>
    </source>
</reference>
<feature type="transmembrane region" description="Helical" evidence="14">
    <location>
        <begin position="267"/>
        <end position="285"/>
    </location>
</feature>
<evidence type="ECO:0000256" key="3">
    <source>
        <dbReference type="ARBA" id="ARBA00022448"/>
    </source>
</evidence>
<evidence type="ECO:0000256" key="13">
    <source>
        <dbReference type="ARBA" id="ARBA00042859"/>
    </source>
</evidence>
<evidence type="ECO:0000256" key="12">
    <source>
        <dbReference type="ARBA" id="ARBA00039702"/>
    </source>
</evidence>
<evidence type="ECO:0000256" key="14">
    <source>
        <dbReference type="SAM" id="Phobius"/>
    </source>
</evidence>
<comment type="subunit">
    <text evidence="2">Homodimer.</text>
</comment>
<evidence type="ECO:0000256" key="7">
    <source>
        <dbReference type="ARBA" id="ARBA00022692"/>
    </source>
</evidence>
<dbReference type="EMBL" id="FNSH01000001">
    <property type="protein sequence ID" value="SEB82853.1"/>
    <property type="molecule type" value="Genomic_DNA"/>
</dbReference>
<keyword evidence="4" id="KW-1003">Cell membrane</keyword>
<feature type="transmembrane region" description="Helical" evidence="14">
    <location>
        <begin position="6"/>
        <end position="33"/>
    </location>
</feature>
<feature type="transmembrane region" description="Helical" evidence="14">
    <location>
        <begin position="335"/>
        <end position="363"/>
    </location>
</feature>
<dbReference type="GO" id="GO:0005886">
    <property type="term" value="C:plasma membrane"/>
    <property type="evidence" value="ECO:0007669"/>
    <property type="project" value="UniProtKB-SubCell"/>
</dbReference>
<keyword evidence="5" id="KW-0762">Sugar transport</keyword>
<dbReference type="PANTHER" id="PTHR33843">
    <property type="entry name" value="ASCORBATE-SPECIFIC PTS SYSTEM EIIC COMPONENT"/>
    <property type="match status" value="1"/>
</dbReference>
<feature type="transmembrane region" description="Helical" evidence="14">
    <location>
        <begin position="306"/>
        <end position="329"/>
    </location>
</feature>
<sequence>MELIQAIFEAVAFDVLANAAVLVGLIAMVGLILQREKPYKILTGTLKTIIGFLVFNIGTAAVANSLTSFQTLFQTGFGIEGILPLAEAMTALAQEKFGAIVSLVMLIGFVSNLIVARVTPFKSIFLTGQHNLYFAALISIMFKALGVPDVVIIIFGGIILGFCAAIFPAIAQPYMDKVTGSNDIAIGHYVTLGYALAGWIGSKVGDPEQSTEDIKLPGWLSIFKDYVIGVAVTMVVIYYVACIAAGKGAVEELSNGQSWLVFPLFEGLKFAGGLYVVITGVRLFLGEIEGAFVGISEKLIPNAKPALDCPVIFGFAPTATVIGFIAAYVGGLLSMAVMSALGALVVIPVAVPYFFIGATAGVFGNATGGWKGCVAGAFVVGVLIAVGPALIYPVMANIGLTGTAFPETDFNVIGLLIWYIGRLFMGA</sequence>
<protein>
    <recommendedName>
        <fullName evidence="12">Ascorbate-specific PTS system EIIC component</fullName>
    </recommendedName>
    <alternativeName>
        <fullName evidence="13">Ascorbate-specific permease IIC component UlaA</fullName>
    </alternativeName>
</protein>
<dbReference type="AlphaFoldDB" id="A0AB38A797"/>
<proteinExistence type="inferred from homology"/>
<dbReference type="PANTHER" id="PTHR33843:SF4">
    <property type="entry name" value="ASCORBATE-SPECIFIC PTS SYSTEM EIIC COMPONENT"/>
    <property type="match status" value="1"/>
</dbReference>
<dbReference type="Proteomes" id="UP000183687">
    <property type="component" value="Unassembled WGS sequence"/>
</dbReference>
<keyword evidence="8 14" id="KW-1133">Transmembrane helix</keyword>
<comment type="similarity">
    <text evidence="11">Belongs to the UlaA family.</text>
</comment>
<keyword evidence="9 14" id="KW-0472">Membrane</keyword>
<dbReference type="NCBIfam" id="NF009553">
    <property type="entry name" value="PRK12997.1-5"/>
    <property type="match status" value="1"/>
</dbReference>
<feature type="transmembrane region" description="Helical" evidence="14">
    <location>
        <begin position="226"/>
        <end position="247"/>
    </location>
</feature>
<evidence type="ECO:0000313" key="15">
    <source>
        <dbReference type="EMBL" id="SEB82853.1"/>
    </source>
</evidence>
<dbReference type="Pfam" id="PF03611">
    <property type="entry name" value="EIIC-GAT"/>
    <property type="match status" value="1"/>
</dbReference>
<comment type="function">
    <text evidence="10">The phosphoenolpyruvate-dependent sugar phosphotransferase system (sugar PTS), a major carbohydrate active transport system, catalyzes the phosphorylation of incoming sugar substrates concomitantly with their translocation across the cell membrane. The enzyme II UlaABC PTS system is involved in ascorbate transport.</text>
</comment>